<dbReference type="SUPFAM" id="SSF51735">
    <property type="entry name" value="NAD(P)-binding Rossmann-fold domains"/>
    <property type="match status" value="1"/>
</dbReference>
<dbReference type="Gene3D" id="3.40.50.720">
    <property type="entry name" value="NAD(P)-binding Rossmann-like Domain"/>
    <property type="match status" value="1"/>
</dbReference>
<sequence>MTAEDRFAGKTIIVTGAGSGIGRATAVRLAEEGARLIVSDVVADRLDELKTSLPGADVRTVVGDVTDNRTVDAIADACEGRLDGLANIAGIMDGFLPVGELDDETWDRVIRVNVTAPMRLTRAALPLLIESGSGSIVNVASEAALRGSAAGASYTASKHAVIGLTKSTAFMYGPQGVRANAVAPGAVATNIEAAVRSEFAAGRIFPVMQAIGSPVAEAERLAAAITWLLSEDSLNINGAILPSDGGWSAA</sequence>
<dbReference type="PRINTS" id="PR00081">
    <property type="entry name" value="GDHRDH"/>
</dbReference>
<evidence type="ECO:0000313" key="7">
    <source>
        <dbReference type="Proteomes" id="UP001242995"/>
    </source>
</evidence>
<reference evidence="4 6" key="1">
    <citation type="submission" date="2023-07" db="EMBL/GenBank/DDBJ databases">
        <title>Sorghum-associated microbial communities from plants grown in Nebraska, USA.</title>
        <authorList>
            <person name="Schachtman D."/>
        </authorList>
    </citation>
    <scope>NUCLEOTIDE SEQUENCE</scope>
    <source>
        <strain evidence="4">DS1006</strain>
        <strain evidence="5 6">DS1016</strain>
    </source>
</reference>
<dbReference type="InterPro" id="IPR051122">
    <property type="entry name" value="SDR_DHRS6-like"/>
</dbReference>
<comment type="similarity">
    <text evidence="1 3">Belongs to the short-chain dehydrogenases/reductases (SDR) family.</text>
</comment>
<dbReference type="AlphaFoldDB" id="A0AAW8DHM4"/>
<dbReference type="PRINTS" id="PR00080">
    <property type="entry name" value="SDRFAMILY"/>
</dbReference>
<proteinExistence type="inferred from homology"/>
<dbReference type="Proteomes" id="UP001242995">
    <property type="component" value="Unassembled WGS sequence"/>
</dbReference>
<organism evidence="4 7">
    <name type="scientific">Arthrobacter bambusae</name>
    <dbReference type="NCBI Taxonomy" id="1338426"/>
    <lineage>
        <taxon>Bacteria</taxon>
        <taxon>Bacillati</taxon>
        <taxon>Actinomycetota</taxon>
        <taxon>Actinomycetes</taxon>
        <taxon>Micrococcales</taxon>
        <taxon>Micrococcaceae</taxon>
        <taxon>Arthrobacter</taxon>
    </lineage>
</organism>
<evidence type="ECO:0000256" key="2">
    <source>
        <dbReference type="ARBA" id="ARBA00023002"/>
    </source>
</evidence>
<evidence type="ECO:0000256" key="1">
    <source>
        <dbReference type="ARBA" id="ARBA00006484"/>
    </source>
</evidence>
<dbReference type="InterPro" id="IPR036291">
    <property type="entry name" value="NAD(P)-bd_dom_sf"/>
</dbReference>
<evidence type="ECO:0000313" key="6">
    <source>
        <dbReference type="Proteomes" id="UP001230951"/>
    </source>
</evidence>
<gene>
    <name evidence="4" type="ORF">J2S90_002473</name>
    <name evidence="5" type="ORF">J2S93_000165</name>
</gene>
<dbReference type="Pfam" id="PF00106">
    <property type="entry name" value="adh_short"/>
    <property type="match status" value="1"/>
</dbReference>
<protein>
    <submittedName>
        <fullName evidence="4">NAD(P)-dependent dehydrogenase (Short-subunit alcohol dehydrogenase family)</fullName>
    </submittedName>
</protein>
<dbReference type="FunFam" id="3.40.50.720:FF:000084">
    <property type="entry name" value="Short-chain dehydrogenase reductase"/>
    <property type="match status" value="1"/>
</dbReference>
<dbReference type="InterPro" id="IPR002347">
    <property type="entry name" value="SDR_fam"/>
</dbReference>
<dbReference type="GO" id="GO:0016491">
    <property type="term" value="F:oxidoreductase activity"/>
    <property type="evidence" value="ECO:0007669"/>
    <property type="project" value="UniProtKB-KW"/>
</dbReference>
<dbReference type="InterPro" id="IPR020904">
    <property type="entry name" value="Sc_DH/Rdtase_CS"/>
</dbReference>
<dbReference type="PROSITE" id="PS00061">
    <property type="entry name" value="ADH_SHORT"/>
    <property type="match status" value="1"/>
</dbReference>
<dbReference type="PANTHER" id="PTHR43477:SF1">
    <property type="entry name" value="DIHYDROANTICAPSIN 7-DEHYDROGENASE"/>
    <property type="match status" value="1"/>
</dbReference>
<comment type="caution">
    <text evidence="4">The sequence shown here is derived from an EMBL/GenBank/DDBJ whole genome shotgun (WGS) entry which is preliminary data.</text>
</comment>
<dbReference type="EMBL" id="JAUSRG010000006">
    <property type="protein sequence ID" value="MDP9905502.1"/>
    <property type="molecule type" value="Genomic_DNA"/>
</dbReference>
<dbReference type="Proteomes" id="UP001230951">
    <property type="component" value="Unassembled WGS sequence"/>
</dbReference>
<keyword evidence="2" id="KW-0560">Oxidoreductase</keyword>
<dbReference type="CDD" id="cd05233">
    <property type="entry name" value="SDR_c"/>
    <property type="match status" value="1"/>
</dbReference>
<evidence type="ECO:0000313" key="5">
    <source>
        <dbReference type="EMBL" id="MDQ0178758.1"/>
    </source>
</evidence>
<dbReference type="RefSeq" id="WP_306961573.1">
    <property type="nucleotide sequence ID" value="NZ_JAUSRG010000006.1"/>
</dbReference>
<dbReference type="PANTHER" id="PTHR43477">
    <property type="entry name" value="DIHYDROANTICAPSIN 7-DEHYDROGENASE"/>
    <property type="match status" value="1"/>
</dbReference>
<keyword evidence="6" id="KW-1185">Reference proteome</keyword>
<name>A0AAW8DHM4_9MICC</name>
<dbReference type="EMBL" id="JAUSTF010000001">
    <property type="protein sequence ID" value="MDQ0178758.1"/>
    <property type="molecule type" value="Genomic_DNA"/>
</dbReference>
<evidence type="ECO:0000313" key="4">
    <source>
        <dbReference type="EMBL" id="MDP9905502.1"/>
    </source>
</evidence>
<accession>A0AAW8DHM4</accession>
<evidence type="ECO:0000256" key="3">
    <source>
        <dbReference type="RuleBase" id="RU000363"/>
    </source>
</evidence>